<sequence length="101" mass="10952">MVTAFTVSTVQLPGREGFLFCGCATGRGKCVHSSTRDTKVPVLLRISLYHMKNTVEIISSWLDITDTNAPAALQDKETGNQTSPEADLITELRDIGSNLPT</sequence>
<evidence type="ECO:0000313" key="2">
    <source>
        <dbReference type="Proteomes" id="UP001283361"/>
    </source>
</evidence>
<proteinExistence type="predicted"/>
<name>A0AAE1AN50_9GAST</name>
<dbReference type="AlphaFoldDB" id="A0AAE1AN50"/>
<dbReference type="EMBL" id="JAWDGP010001500">
    <property type="protein sequence ID" value="KAK3790940.1"/>
    <property type="molecule type" value="Genomic_DNA"/>
</dbReference>
<protein>
    <submittedName>
        <fullName evidence="1">Uncharacterized protein</fullName>
    </submittedName>
</protein>
<gene>
    <name evidence="1" type="ORF">RRG08_053263</name>
</gene>
<dbReference type="Proteomes" id="UP001283361">
    <property type="component" value="Unassembled WGS sequence"/>
</dbReference>
<reference evidence="1" key="1">
    <citation type="journal article" date="2023" name="G3 (Bethesda)">
        <title>A reference genome for the long-term kleptoplast-retaining sea slug Elysia crispata morphotype clarki.</title>
        <authorList>
            <person name="Eastman K.E."/>
            <person name="Pendleton A.L."/>
            <person name="Shaikh M.A."/>
            <person name="Suttiyut T."/>
            <person name="Ogas R."/>
            <person name="Tomko P."/>
            <person name="Gavelis G."/>
            <person name="Widhalm J.R."/>
            <person name="Wisecaver J.H."/>
        </authorList>
    </citation>
    <scope>NUCLEOTIDE SEQUENCE</scope>
    <source>
        <strain evidence="1">ECLA1</strain>
    </source>
</reference>
<comment type="caution">
    <text evidence="1">The sequence shown here is derived from an EMBL/GenBank/DDBJ whole genome shotgun (WGS) entry which is preliminary data.</text>
</comment>
<keyword evidence="2" id="KW-1185">Reference proteome</keyword>
<organism evidence="1 2">
    <name type="scientific">Elysia crispata</name>
    <name type="common">lettuce slug</name>
    <dbReference type="NCBI Taxonomy" id="231223"/>
    <lineage>
        <taxon>Eukaryota</taxon>
        <taxon>Metazoa</taxon>
        <taxon>Spiralia</taxon>
        <taxon>Lophotrochozoa</taxon>
        <taxon>Mollusca</taxon>
        <taxon>Gastropoda</taxon>
        <taxon>Heterobranchia</taxon>
        <taxon>Euthyneura</taxon>
        <taxon>Panpulmonata</taxon>
        <taxon>Sacoglossa</taxon>
        <taxon>Placobranchoidea</taxon>
        <taxon>Plakobranchidae</taxon>
        <taxon>Elysia</taxon>
    </lineage>
</organism>
<evidence type="ECO:0000313" key="1">
    <source>
        <dbReference type="EMBL" id="KAK3790940.1"/>
    </source>
</evidence>
<accession>A0AAE1AN50</accession>